<dbReference type="InterPro" id="IPR036388">
    <property type="entry name" value="WH-like_DNA-bd_sf"/>
</dbReference>
<dbReference type="SUPFAM" id="SSF47729">
    <property type="entry name" value="IHF-like DNA-binding proteins"/>
    <property type="match status" value="1"/>
</dbReference>
<feature type="domain" description="HU" evidence="2">
    <location>
        <begin position="1"/>
        <end position="123"/>
    </location>
</feature>
<accession>C9MT37</accession>
<keyword evidence="4" id="KW-1185">Reference proteome</keyword>
<sequence>MAIFYKLMKTGGNLPKNAELRIVPIQYQTVGLRRISKNIVQATSLTAGDITATILSLKEEITRELKDGNNVHLPGIGYFSVALKGDIYKDPRSHKPRLRNAEVRTIKFRPDKEILQEMTMIEVKNVTEVEELASAPTPEEINSTIDELLSKQGIFTVRNFLCSLNISQSTAYRLLAKLESEGKIINIGSRRCKLFRKA</sequence>
<keyword evidence="1 3" id="KW-0238">DNA-binding</keyword>
<evidence type="ECO:0000313" key="4">
    <source>
        <dbReference type="Proteomes" id="UP000003327"/>
    </source>
</evidence>
<name>C9MT37_9BACT</name>
<evidence type="ECO:0000256" key="1">
    <source>
        <dbReference type="ARBA" id="ARBA00023125"/>
    </source>
</evidence>
<dbReference type="Gene3D" id="1.10.10.10">
    <property type="entry name" value="Winged helix-like DNA-binding domain superfamily/Winged helix DNA-binding domain"/>
    <property type="match status" value="1"/>
</dbReference>
<dbReference type="eggNOG" id="COG0776">
    <property type="taxonomic scope" value="Bacteria"/>
</dbReference>
<dbReference type="GO" id="GO:0003677">
    <property type="term" value="F:DNA binding"/>
    <property type="evidence" value="ECO:0007669"/>
    <property type="project" value="UniProtKB-KW"/>
</dbReference>
<dbReference type="InterPro" id="IPR041607">
    <property type="entry name" value="HU-HIG"/>
</dbReference>
<dbReference type="HOGENOM" id="CLU_078159_1_0_10"/>
<dbReference type="AlphaFoldDB" id="C9MT37"/>
<dbReference type="EMBL" id="ACVA01000072">
    <property type="protein sequence ID" value="EEX17232.1"/>
    <property type="molecule type" value="Genomic_DNA"/>
</dbReference>
<dbReference type="OrthoDB" id="1070719at2"/>
<evidence type="ECO:0000313" key="3">
    <source>
        <dbReference type="EMBL" id="EEX17232.1"/>
    </source>
</evidence>
<proteinExistence type="predicted"/>
<reference evidence="3 4" key="1">
    <citation type="submission" date="2009-09" db="EMBL/GenBank/DDBJ databases">
        <authorList>
            <person name="Weinstock G."/>
            <person name="Sodergren E."/>
            <person name="Clifton S."/>
            <person name="Fulton L."/>
            <person name="Fulton B."/>
            <person name="Courtney L."/>
            <person name="Fronick C."/>
            <person name="Harrison M."/>
            <person name="Strong C."/>
            <person name="Farmer C."/>
            <person name="Delahaunty K."/>
            <person name="Markovic C."/>
            <person name="Hall O."/>
            <person name="Minx P."/>
            <person name="Tomlinson C."/>
            <person name="Mitreva M."/>
            <person name="Nelson J."/>
            <person name="Hou S."/>
            <person name="Wollam A."/>
            <person name="Pepin K.H."/>
            <person name="Johnson M."/>
            <person name="Bhonagiri V."/>
            <person name="Nash W.E."/>
            <person name="Warren W."/>
            <person name="Chinwalla A."/>
            <person name="Mardis E.R."/>
            <person name="Wilson R.K."/>
        </authorList>
    </citation>
    <scope>NUCLEOTIDE SEQUENCE [LARGE SCALE GENOMIC DNA]</scope>
    <source>
        <strain evidence="3 4">F0319</strain>
    </source>
</reference>
<dbReference type="Gene3D" id="4.10.520.10">
    <property type="entry name" value="IHF-like DNA-binding proteins"/>
    <property type="match status" value="1"/>
</dbReference>
<organism evidence="3 4">
    <name type="scientific">Prevotella veroralis F0319</name>
    <dbReference type="NCBI Taxonomy" id="649761"/>
    <lineage>
        <taxon>Bacteria</taxon>
        <taxon>Pseudomonadati</taxon>
        <taxon>Bacteroidota</taxon>
        <taxon>Bacteroidia</taxon>
        <taxon>Bacteroidales</taxon>
        <taxon>Prevotellaceae</taxon>
        <taxon>Prevotella</taxon>
    </lineage>
</organism>
<dbReference type="Proteomes" id="UP000003327">
    <property type="component" value="Unassembled WGS sequence"/>
</dbReference>
<dbReference type="RefSeq" id="WP_004384493.1">
    <property type="nucleotide sequence ID" value="NZ_GG698718.1"/>
</dbReference>
<evidence type="ECO:0000259" key="2">
    <source>
        <dbReference type="Pfam" id="PF18291"/>
    </source>
</evidence>
<dbReference type="Pfam" id="PF18291">
    <property type="entry name" value="HU-HIG"/>
    <property type="match status" value="1"/>
</dbReference>
<comment type="caution">
    <text evidence="3">The sequence shown here is derived from an EMBL/GenBank/DDBJ whole genome shotgun (WGS) entry which is preliminary data.</text>
</comment>
<dbReference type="InterPro" id="IPR010992">
    <property type="entry name" value="IHF-like_DNA-bd_dom_sf"/>
</dbReference>
<protein>
    <submittedName>
        <fullName evidence="3">Putative DNA-binding protein</fullName>
    </submittedName>
</protein>
<gene>
    <name evidence="3" type="ORF">HMPREF0973_02807</name>
</gene>